<feature type="compositionally biased region" description="Low complexity" evidence="2">
    <location>
        <begin position="803"/>
        <end position="813"/>
    </location>
</feature>
<reference evidence="3 4" key="1">
    <citation type="journal article" date="2018" name="Genome Biol. Evol.">
        <title>Multiple Roots of Fruiting Body Formation in Amoebozoa.</title>
        <authorList>
            <person name="Hillmann F."/>
            <person name="Forbes G."/>
            <person name="Novohradska S."/>
            <person name="Ferling I."/>
            <person name="Riege K."/>
            <person name="Groth M."/>
            <person name="Westermann M."/>
            <person name="Marz M."/>
            <person name="Spaller T."/>
            <person name="Winckler T."/>
            <person name="Schaap P."/>
            <person name="Glockner G."/>
        </authorList>
    </citation>
    <scope>NUCLEOTIDE SEQUENCE [LARGE SCALE GENOMIC DNA]</scope>
    <source>
        <strain evidence="3 4">Jena</strain>
    </source>
</reference>
<evidence type="ECO:0000256" key="1">
    <source>
        <dbReference type="SAM" id="Coils"/>
    </source>
</evidence>
<evidence type="ECO:0000313" key="3">
    <source>
        <dbReference type="EMBL" id="PRP84023.1"/>
    </source>
</evidence>
<evidence type="ECO:0000256" key="2">
    <source>
        <dbReference type="SAM" id="MobiDB-lite"/>
    </source>
</evidence>
<feature type="coiled-coil region" evidence="1">
    <location>
        <begin position="296"/>
        <end position="423"/>
    </location>
</feature>
<feature type="compositionally biased region" description="Polar residues" evidence="2">
    <location>
        <begin position="696"/>
        <end position="720"/>
    </location>
</feature>
<protein>
    <submittedName>
        <fullName evidence="3">Uncharacterized protein</fullName>
    </submittedName>
</protein>
<feature type="compositionally biased region" description="Acidic residues" evidence="2">
    <location>
        <begin position="618"/>
        <end position="628"/>
    </location>
</feature>
<evidence type="ECO:0000313" key="4">
    <source>
        <dbReference type="Proteomes" id="UP000241769"/>
    </source>
</evidence>
<dbReference type="AlphaFoldDB" id="A0A2P6NJ79"/>
<proteinExistence type="predicted"/>
<feature type="compositionally biased region" description="Basic and acidic residues" evidence="2">
    <location>
        <begin position="501"/>
        <end position="520"/>
    </location>
</feature>
<dbReference type="Proteomes" id="UP000241769">
    <property type="component" value="Unassembled WGS sequence"/>
</dbReference>
<organism evidence="3 4">
    <name type="scientific">Planoprotostelium fungivorum</name>
    <dbReference type="NCBI Taxonomy" id="1890364"/>
    <lineage>
        <taxon>Eukaryota</taxon>
        <taxon>Amoebozoa</taxon>
        <taxon>Evosea</taxon>
        <taxon>Variosea</taxon>
        <taxon>Cavosteliida</taxon>
        <taxon>Cavosteliaceae</taxon>
        <taxon>Planoprotostelium</taxon>
    </lineage>
</organism>
<keyword evidence="1" id="KW-0175">Coiled coil</keyword>
<feature type="region of interest" description="Disordered" evidence="2">
    <location>
        <begin position="492"/>
        <end position="813"/>
    </location>
</feature>
<feature type="region of interest" description="Disordered" evidence="2">
    <location>
        <begin position="920"/>
        <end position="967"/>
    </location>
</feature>
<feature type="compositionally biased region" description="Basic and acidic residues" evidence="2">
    <location>
        <begin position="533"/>
        <end position="545"/>
    </location>
</feature>
<keyword evidence="4" id="KW-1185">Reference proteome</keyword>
<feature type="region of interest" description="Disordered" evidence="2">
    <location>
        <begin position="1121"/>
        <end position="1179"/>
    </location>
</feature>
<gene>
    <name evidence="3" type="ORF">PROFUN_08620</name>
</gene>
<accession>A0A2P6NJ79</accession>
<name>A0A2P6NJ79_9EUKA</name>
<feature type="compositionally biased region" description="Polar residues" evidence="2">
    <location>
        <begin position="523"/>
        <end position="532"/>
    </location>
</feature>
<dbReference type="InParanoid" id="A0A2P6NJ79"/>
<feature type="region of interest" description="Disordered" evidence="2">
    <location>
        <begin position="72"/>
        <end position="97"/>
    </location>
</feature>
<comment type="caution">
    <text evidence="3">The sequence shown here is derived from an EMBL/GenBank/DDBJ whole genome shotgun (WGS) entry which is preliminary data.</text>
</comment>
<sequence>MDRHQKPLSSSSLFIDQMALEEASGTAIETALRIFYYWVPALEDPPGSSGDIQFDLTGKGAACQRELRSVWSKQEEQTQEEMHSLRKTEDQKTRTYSETHMQPVHIISHKLDPSRLHPSMISHREKFGSNSISQVTAAAVGFFKCRPPQSNGQRQSANIETAQLRSNFEACFNFTKMNKAQGALLTTTLLFSYFLLKIVLCLAESYIQVQTTFLSHYLEQLEIMLLQKFSEVVDYFDPSEEALEKIVQALYRGQNQTETHDEANRIEPQELREEISRLETLLEHQDLKKKAQLGLCQEHEEENARLQTTSESVKTLVETLSSHKERLEKEASELKERSQSAAVKFYRVLEHKEDELKKAQQEISTLKSLHQTFSISHEEVVGALEDQLQKAREEASLVKFSSAKRQKELKVRHTAELHKVEEELFKTKLEAKTSSDKHVDFARTQADQLKSAGEEISKLKTDSEASLARHKKALRRKDDVITKLREKLHKLETETATTSAEHLEAMRTKEEEMTKLREVPQTKMESNPSTLKPSEDNNAPKDENVQKALSEIGKNTGRADVQPPAPELNPSHPDSSPRDFQPSTAQNIQNHEESIVGEDASTREVPAASTEEVQKDTEPEETHEEEQSVIDAKSGTDAVQDDKDNQQKEHKEPTTAEVIQGDNATRSVPKAKEPSEQAQPPETDAAQETQTEDMELQQNAPKAAASQNVTSKPYTPSSVFQPPVFSFPIPTTPPVFKFSPSPSHSTASTTPVARNMFGSAASPATQDKARDTSSTATEASSVAAMETEASGTTTPQEAPDTAMDTTPAVPETTTTTMVDDSTVTMDIVVTDPATVENLVATVEMEDIDAAPVTRNGRTMKRRFSGSDTATSIPSRSLAYPFTAPIINDTPAPASPDRVASTPVPASPYRVVSTPAPALPARVASTPAPPLPDRVASTPTPALPDSVASTPAPPLPDRVVSTPTTTPKDNITVPRLKIKFINKRQTPAEACSIGVTATHRHKRALEASADDELEDLTAAAKMFRLSDSPDRLRFDSPANVTSSFDSLSLADPVQAPEPVFTLLPVMEEQMDEPVVARPYHYDPILDMIIKEEPVDDDDQLTTLTFSSDGDVADLNDVAEAGEWQETEEGTQNGIEALPPYSSDEESQAVAAGEEEAARSDEEEETEEEEEEEEEDVDECLGQMVQGKLQVEEEFDPLLWFLQQCMPTMERP</sequence>
<feature type="compositionally biased region" description="Low complexity" evidence="2">
    <location>
        <begin position="739"/>
        <end position="751"/>
    </location>
</feature>
<dbReference type="EMBL" id="MDYQ01000071">
    <property type="protein sequence ID" value="PRP84023.1"/>
    <property type="molecule type" value="Genomic_DNA"/>
</dbReference>
<feature type="compositionally biased region" description="Acidic residues" evidence="2">
    <location>
        <begin position="1159"/>
        <end position="1177"/>
    </location>
</feature>
<feature type="compositionally biased region" description="Low complexity" evidence="2">
    <location>
        <begin position="772"/>
        <end position="790"/>
    </location>
</feature>
<feature type="compositionally biased region" description="Basic and acidic residues" evidence="2">
    <location>
        <begin position="640"/>
        <end position="654"/>
    </location>
</feature>